<protein>
    <submittedName>
        <fullName evidence="1">Uncharacterized protein</fullName>
    </submittedName>
</protein>
<keyword evidence="2" id="KW-1185">Reference proteome</keyword>
<organism evidence="1 2">
    <name type="scientific">Actinomadura alba</name>
    <dbReference type="NCBI Taxonomy" id="406431"/>
    <lineage>
        <taxon>Bacteria</taxon>
        <taxon>Bacillati</taxon>
        <taxon>Actinomycetota</taxon>
        <taxon>Actinomycetes</taxon>
        <taxon>Streptosporangiales</taxon>
        <taxon>Thermomonosporaceae</taxon>
        <taxon>Actinomadura</taxon>
    </lineage>
</organism>
<comment type="caution">
    <text evidence="1">The sequence shown here is derived from an EMBL/GenBank/DDBJ whole genome shotgun (WGS) entry which is preliminary data.</text>
</comment>
<evidence type="ECO:0000313" key="2">
    <source>
        <dbReference type="Proteomes" id="UP000805614"/>
    </source>
</evidence>
<gene>
    <name evidence="1" type="ORF">HKK74_21730</name>
</gene>
<dbReference type="EMBL" id="JABVEC010000016">
    <property type="protein sequence ID" value="MBC6468094.1"/>
    <property type="molecule type" value="Genomic_DNA"/>
</dbReference>
<name>A0ABR7LTB0_9ACTN</name>
<sequence>MTRIRRRAPIWTAIWPELRESAANCGAEAGMSVADMEKASELLTPDSSRYVLNEPGFSVVHPMILVTGRRPRA</sequence>
<accession>A0ABR7LTB0</accession>
<dbReference type="Proteomes" id="UP000805614">
    <property type="component" value="Unassembled WGS sequence"/>
</dbReference>
<evidence type="ECO:0000313" key="1">
    <source>
        <dbReference type="EMBL" id="MBC6468094.1"/>
    </source>
</evidence>
<dbReference type="RefSeq" id="WP_187245092.1">
    <property type="nucleotide sequence ID" value="NZ_BAAAOK010000037.1"/>
</dbReference>
<reference evidence="1 2" key="1">
    <citation type="submission" date="2020-06" db="EMBL/GenBank/DDBJ databases">
        <title>Actinomadura xiongansis sp. nov., isolated from soil of Baiyangdian.</title>
        <authorList>
            <person name="Zhang X."/>
        </authorList>
    </citation>
    <scope>NUCLEOTIDE SEQUENCE [LARGE SCALE GENOMIC DNA]</scope>
    <source>
        <strain evidence="1 2">HBUM206468</strain>
    </source>
</reference>
<proteinExistence type="predicted"/>